<evidence type="ECO:0000256" key="4">
    <source>
        <dbReference type="ARBA" id="ARBA00022737"/>
    </source>
</evidence>
<dbReference type="PRINTS" id="PR01869">
    <property type="entry name" value="BCATNINFAMLY"/>
</dbReference>
<dbReference type="CDD" id="cd21725">
    <property type="entry name" value="CTNNAbd_CTNNG"/>
    <property type="match status" value="1"/>
</dbReference>
<reference evidence="6" key="2">
    <citation type="submission" date="2025-08" db="UniProtKB">
        <authorList>
            <consortium name="Ensembl"/>
        </authorList>
    </citation>
    <scope>IDENTIFICATION</scope>
</reference>
<proteinExistence type="inferred from homology"/>
<dbReference type="InParanoid" id="A0A673CDG0"/>
<organism evidence="6 7">
    <name type="scientific">Sphaeramia orbicularis</name>
    <name type="common">orbiculate cardinalfish</name>
    <dbReference type="NCBI Taxonomy" id="375764"/>
    <lineage>
        <taxon>Eukaryota</taxon>
        <taxon>Metazoa</taxon>
        <taxon>Chordata</taxon>
        <taxon>Craniata</taxon>
        <taxon>Vertebrata</taxon>
        <taxon>Euteleostomi</taxon>
        <taxon>Actinopterygii</taxon>
        <taxon>Neopterygii</taxon>
        <taxon>Teleostei</taxon>
        <taxon>Neoteleostei</taxon>
        <taxon>Acanthomorphata</taxon>
        <taxon>Gobiaria</taxon>
        <taxon>Kurtiformes</taxon>
        <taxon>Apogonoidei</taxon>
        <taxon>Apogonidae</taxon>
        <taxon>Apogoninae</taxon>
        <taxon>Sphaeramia</taxon>
    </lineage>
</organism>
<feature type="repeat" description="ARM" evidence="5">
    <location>
        <begin position="470"/>
        <end position="513"/>
    </location>
</feature>
<evidence type="ECO:0000256" key="2">
    <source>
        <dbReference type="ARBA" id="ARBA00005462"/>
    </source>
</evidence>
<keyword evidence="3" id="KW-0963">Cytoplasm</keyword>
<keyword evidence="4" id="KW-0677">Repeat</keyword>
<dbReference type="Ensembl" id="ENSSORT00005054877.1">
    <property type="protein sequence ID" value="ENSSORP00005053621.1"/>
    <property type="gene ID" value="ENSSORG00005023840.1"/>
</dbReference>
<dbReference type="GO" id="GO:0005634">
    <property type="term" value="C:nucleus"/>
    <property type="evidence" value="ECO:0007669"/>
    <property type="project" value="UniProtKB-ARBA"/>
</dbReference>
<evidence type="ECO:0000256" key="5">
    <source>
        <dbReference type="PROSITE-ProRule" id="PRU00259"/>
    </source>
</evidence>
<feature type="repeat" description="ARM" evidence="5">
    <location>
        <begin position="573"/>
        <end position="615"/>
    </location>
</feature>
<dbReference type="GO" id="GO:0045296">
    <property type="term" value="F:cadherin binding"/>
    <property type="evidence" value="ECO:0007669"/>
    <property type="project" value="InterPro"/>
</dbReference>
<evidence type="ECO:0000256" key="3">
    <source>
        <dbReference type="ARBA" id="ARBA00022490"/>
    </source>
</evidence>
<dbReference type="GO" id="GO:0016342">
    <property type="term" value="C:catenin complex"/>
    <property type="evidence" value="ECO:0007669"/>
    <property type="project" value="UniProtKB-ARBA"/>
</dbReference>
<feature type="repeat" description="ARM" evidence="5">
    <location>
        <begin position="381"/>
        <end position="423"/>
    </location>
</feature>
<dbReference type="OrthoDB" id="195736at2759"/>
<dbReference type="Pfam" id="PF00514">
    <property type="entry name" value="Arm"/>
    <property type="match status" value="3"/>
</dbReference>
<dbReference type="Proteomes" id="UP000472271">
    <property type="component" value="Chromosome 1"/>
</dbReference>
<dbReference type="InterPro" id="IPR016024">
    <property type="entry name" value="ARM-type_fold"/>
</dbReference>
<reference evidence="6" key="3">
    <citation type="submission" date="2025-09" db="UniProtKB">
        <authorList>
            <consortium name="Ensembl"/>
        </authorList>
    </citation>
    <scope>IDENTIFICATION</scope>
</reference>
<dbReference type="FunFam" id="1.25.10.10:FF:000015">
    <property type="entry name" value="Catenin beta-1"/>
    <property type="match status" value="1"/>
</dbReference>
<feature type="repeat" description="ARM" evidence="5">
    <location>
        <begin position="174"/>
        <end position="217"/>
    </location>
</feature>
<evidence type="ECO:0000313" key="6">
    <source>
        <dbReference type="Ensembl" id="ENSSORP00005053621.1"/>
    </source>
</evidence>
<dbReference type="SUPFAM" id="SSF48371">
    <property type="entry name" value="ARM repeat"/>
    <property type="match status" value="1"/>
</dbReference>
<name>A0A673CDG0_9TELE</name>
<accession>A0A673CDG0</accession>
<dbReference type="InterPro" id="IPR013284">
    <property type="entry name" value="Beta-catenin"/>
</dbReference>
<reference evidence="6" key="1">
    <citation type="submission" date="2019-06" db="EMBL/GenBank/DDBJ databases">
        <authorList>
            <consortium name="Wellcome Sanger Institute Data Sharing"/>
        </authorList>
    </citation>
    <scope>NUCLEOTIDE SEQUENCE [LARGE SCALE GENOMIC DNA]</scope>
</reference>
<feature type="repeat" description="ARM" evidence="5">
    <location>
        <begin position="258"/>
        <end position="300"/>
    </location>
</feature>
<keyword evidence="7" id="KW-1185">Reference proteome</keyword>
<dbReference type="InterPro" id="IPR011989">
    <property type="entry name" value="ARM-like"/>
</dbReference>
<feature type="repeat" description="ARM" evidence="5">
    <location>
        <begin position="300"/>
        <end position="343"/>
    </location>
</feature>
<sequence>MAMQMGDVDSGVVKVAEWQERMYSTDSGIQSGATTINKDDDSEYTTTKHYTMTTTITREEPDVDAQYALTRAQRVRAAMFPETLEEGTTILSTQTDPSQMTNVQRLAEPSQMLKTAIIHLINYQDDAELATRAVPELTKLLNDEDQVVVSKAAQIVNQLTRKEASRRALMQSPQMVAAVVRAMQNTSDMETARATASILHNLSHQREGLLSIFKSGGIPALVRMLSSPMESVLFYAITTLHNLLLHQEGAKMAVRLADGLQRMVPLLKKSNPKFLAITTDCLQLLSYGNQESKLIILANGGPEGLVHIMRNYSYEKLLWTTSRVLKVLSVCPSNKLAIVDADGVPAIGKHLTGSSQRLMQNCLWTLRNLSDAATKQEGMDGLLQVLVGLLSSDDINMLTCATGVLSNLTCNNAHNKTVVTQSNGVESLIHAILRAGEKEDVTEPAICALRHLTSRHQQAEVAQHAVRKHYGIPAIVKLLNQPYYWPVVKAVVGLIRNLALCPENQAPLRDAGVVPRLVNLLLKAHQDAQKHDSAGQQTYQDGVRMEEIVEGCTGALHILARDPVNREEITTLQTIPLFVQLLYSPVENVKRVAAGVLCELALDKTSAEIIDSEGASAPLMELLHSNNEGIATYAAAVLFRISEDKTSDYKKRVSVELTHSLFKHDPAAWEMAHNAVPMDGPYPDELDAGFQGYGGYPGDPGMPMDGMDGNMMHDEYGGTMPYDRGGYPENY</sequence>
<dbReference type="AlphaFoldDB" id="A0A673CDG0"/>
<dbReference type="PANTHER" id="PTHR45976">
    <property type="entry name" value="ARMADILLO SEGMENT POLARITY PROTEIN"/>
    <property type="match status" value="1"/>
</dbReference>
<evidence type="ECO:0000256" key="1">
    <source>
        <dbReference type="ARBA" id="ARBA00004496"/>
    </source>
</evidence>
<dbReference type="SMART" id="SM00185">
    <property type="entry name" value="ARM"/>
    <property type="match status" value="12"/>
</dbReference>
<dbReference type="GO" id="GO:0007155">
    <property type="term" value="P:cell adhesion"/>
    <property type="evidence" value="ECO:0007669"/>
    <property type="project" value="InterPro"/>
</dbReference>
<comment type="similarity">
    <text evidence="2">Belongs to the beta-catenin family.</text>
</comment>
<protein>
    <submittedName>
        <fullName evidence="6">Junction plakoglobin-like</fullName>
    </submittedName>
</protein>
<dbReference type="GO" id="GO:0014704">
    <property type="term" value="C:intercalated disc"/>
    <property type="evidence" value="ECO:0007669"/>
    <property type="project" value="UniProtKB-ARBA"/>
</dbReference>
<feature type="repeat" description="ARM" evidence="5">
    <location>
        <begin position="216"/>
        <end position="258"/>
    </location>
</feature>
<dbReference type="InterPro" id="IPR000225">
    <property type="entry name" value="Armadillo"/>
</dbReference>
<evidence type="ECO:0000313" key="7">
    <source>
        <dbReference type="Proteomes" id="UP000472271"/>
    </source>
</evidence>
<dbReference type="PROSITE" id="PS50176">
    <property type="entry name" value="ARM_REPEAT"/>
    <property type="match status" value="9"/>
</dbReference>
<comment type="subcellular location">
    <subcellularLocation>
        <location evidence="1">Cytoplasm</location>
    </subcellularLocation>
</comment>
<feature type="repeat" description="ARM" evidence="5">
    <location>
        <begin position="423"/>
        <end position="460"/>
    </location>
</feature>
<gene>
    <name evidence="6" type="primary">jupa</name>
</gene>
<dbReference type="GO" id="GO:0005737">
    <property type="term" value="C:cytoplasm"/>
    <property type="evidence" value="ECO:0007669"/>
    <property type="project" value="UniProtKB-SubCell"/>
</dbReference>
<dbReference type="Gene3D" id="1.25.10.10">
    <property type="entry name" value="Leucine-rich Repeat Variant"/>
    <property type="match status" value="1"/>
</dbReference>
<feature type="repeat" description="ARM" evidence="5">
    <location>
        <begin position="132"/>
        <end position="172"/>
    </location>
</feature>